<accession>W0IA14</accession>
<dbReference type="CDD" id="cd00241">
    <property type="entry name" value="DOMON_like"/>
    <property type="match status" value="1"/>
</dbReference>
<dbReference type="SUPFAM" id="SSF49344">
    <property type="entry name" value="CBD9-like"/>
    <property type="match status" value="1"/>
</dbReference>
<organism evidence="1 2">
    <name type="scientific">Thermococcus paralvinellae</name>
    <dbReference type="NCBI Taxonomy" id="582419"/>
    <lineage>
        <taxon>Archaea</taxon>
        <taxon>Methanobacteriati</taxon>
        <taxon>Methanobacteriota</taxon>
        <taxon>Thermococci</taxon>
        <taxon>Thermococcales</taxon>
        <taxon>Thermococcaceae</taxon>
        <taxon>Thermococcus</taxon>
    </lineage>
</organism>
<dbReference type="STRING" id="582419.TES1_1898"/>
<dbReference type="Proteomes" id="UP000019027">
    <property type="component" value="Chromosome"/>
</dbReference>
<keyword evidence="2" id="KW-1185">Reference proteome</keyword>
<name>W0IA14_9EURY</name>
<gene>
    <name evidence="1" type="ORF">TES1_1898</name>
</gene>
<evidence type="ECO:0008006" key="3">
    <source>
        <dbReference type="Google" id="ProtNLM"/>
    </source>
</evidence>
<dbReference type="HOGENOM" id="CLU_1187830_0_0_2"/>
<dbReference type="RefSeq" id="WP_051408221.1">
    <property type="nucleotide sequence ID" value="NZ_CP006965.1"/>
</dbReference>
<evidence type="ECO:0000313" key="1">
    <source>
        <dbReference type="EMBL" id="AHF81273.1"/>
    </source>
</evidence>
<reference evidence="1 2" key="1">
    <citation type="journal article" date="2014" name="Int. J. Syst. Evol. Microbiol.">
        <title>Thermococcus paralvinellae sp. nov. and Thermococcus cleftensis sp. nov. of hyperthermophilic heterotrophs from deep-sea hydrothermal vents.</title>
        <authorList>
            <person name="Hensley S.A."/>
            <person name="Jung J.H."/>
            <person name="Park C.S."/>
            <person name="Holden J.F."/>
        </authorList>
    </citation>
    <scope>NUCLEOTIDE SEQUENCE [LARGE SCALE GENOMIC DNA]</scope>
    <source>
        <strain evidence="1 2">ES1</strain>
    </source>
</reference>
<dbReference type="Gene3D" id="2.60.40.1190">
    <property type="match status" value="1"/>
</dbReference>
<dbReference type="KEGG" id="ths:TES1_1898"/>
<evidence type="ECO:0000313" key="2">
    <source>
        <dbReference type="Proteomes" id="UP000019027"/>
    </source>
</evidence>
<dbReference type="GeneID" id="85941209"/>
<protein>
    <recommendedName>
        <fullName evidence="3">Carbohydrate-binding domain-containing protein</fullName>
    </recommendedName>
</protein>
<sequence length="233" mass="24905">MKKGLSLAIVVLLVLSLTPAVSGLYGTKVLDGDLGDWGTLDYIATAKDNGLPGANLNNLYVAWDEEYLYIMITTRNTQSWDVAYGIGIDVDPGTGNGYTGDTDAWGRRIGFGNGYAIDYEIYFWWGWNTGMGSDNFITWTGSGWDYKGLADVGASFAYTGDTSTGLQTLEIKIPWTALGGKPEKLALIAWIAGGGDSSAVSSVPWDPAMESLDAPYASWFNGDSPAMVSMAGI</sequence>
<dbReference type="EMBL" id="CP006965">
    <property type="protein sequence ID" value="AHF81273.1"/>
    <property type="molecule type" value="Genomic_DNA"/>
</dbReference>
<proteinExistence type="predicted"/>
<dbReference type="AlphaFoldDB" id="W0IA14"/>